<evidence type="ECO:0000256" key="10">
    <source>
        <dbReference type="ARBA" id="ARBA00022833"/>
    </source>
</evidence>
<dbReference type="InterPro" id="IPR013083">
    <property type="entry name" value="Znf_RING/FYVE/PHD"/>
</dbReference>
<keyword evidence="17" id="KW-1185">Reference proteome</keyword>
<evidence type="ECO:0000256" key="11">
    <source>
        <dbReference type="ARBA" id="ARBA00022989"/>
    </source>
</evidence>
<dbReference type="PANTHER" id="PTHR46913:SF1">
    <property type="entry name" value="RING-H2 FINGER PROTEIN ATL16"/>
    <property type="match status" value="1"/>
</dbReference>
<gene>
    <name evidence="16" type="primary">ATL5</name>
    <name evidence="16" type="ORF">KSP39_PZI006407</name>
</gene>
<dbReference type="GO" id="GO:0016567">
    <property type="term" value="P:protein ubiquitination"/>
    <property type="evidence" value="ECO:0007669"/>
    <property type="project" value="InterPro"/>
</dbReference>
<evidence type="ECO:0000313" key="16">
    <source>
        <dbReference type="EMBL" id="KAK8946605.1"/>
    </source>
</evidence>
<keyword evidence="12 14" id="KW-0472">Membrane</keyword>
<evidence type="ECO:0000256" key="6">
    <source>
        <dbReference type="ARBA" id="ARBA00022692"/>
    </source>
</evidence>
<dbReference type="InterPro" id="IPR001841">
    <property type="entry name" value="Znf_RING"/>
</dbReference>
<proteinExistence type="predicted"/>
<dbReference type="EC" id="2.3.2.27" evidence="4"/>
<dbReference type="PROSITE" id="PS50089">
    <property type="entry name" value="ZF_RING_2"/>
    <property type="match status" value="1"/>
</dbReference>
<evidence type="ECO:0000256" key="8">
    <source>
        <dbReference type="ARBA" id="ARBA00022771"/>
    </source>
</evidence>
<evidence type="ECO:0000256" key="13">
    <source>
        <dbReference type="PROSITE-ProRule" id="PRU00175"/>
    </source>
</evidence>
<keyword evidence="10" id="KW-0862">Zinc</keyword>
<dbReference type="SMART" id="SM00184">
    <property type="entry name" value="RING"/>
    <property type="match status" value="1"/>
</dbReference>
<evidence type="ECO:0000256" key="4">
    <source>
        <dbReference type="ARBA" id="ARBA00012483"/>
    </source>
</evidence>
<keyword evidence="11 14" id="KW-1133">Transmembrane helix</keyword>
<dbReference type="Gene3D" id="3.30.40.10">
    <property type="entry name" value="Zinc/RING finger domain, C3HC4 (zinc finger)"/>
    <property type="match status" value="1"/>
</dbReference>
<dbReference type="Pfam" id="PF13639">
    <property type="entry name" value="zf-RING_2"/>
    <property type="match status" value="1"/>
</dbReference>
<reference evidence="16 17" key="1">
    <citation type="journal article" date="2022" name="Nat. Plants">
        <title>Genomes of leafy and leafless Platanthera orchids illuminate the evolution of mycoheterotrophy.</title>
        <authorList>
            <person name="Li M.H."/>
            <person name="Liu K.W."/>
            <person name="Li Z."/>
            <person name="Lu H.C."/>
            <person name="Ye Q.L."/>
            <person name="Zhang D."/>
            <person name="Wang J.Y."/>
            <person name="Li Y.F."/>
            <person name="Zhong Z.M."/>
            <person name="Liu X."/>
            <person name="Yu X."/>
            <person name="Liu D.K."/>
            <person name="Tu X.D."/>
            <person name="Liu B."/>
            <person name="Hao Y."/>
            <person name="Liao X.Y."/>
            <person name="Jiang Y.T."/>
            <person name="Sun W.H."/>
            <person name="Chen J."/>
            <person name="Chen Y.Q."/>
            <person name="Ai Y."/>
            <person name="Zhai J.W."/>
            <person name="Wu S.S."/>
            <person name="Zhou Z."/>
            <person name="Hsiao Y.Y."/>
            <person name="Wu W.L."/>
            <person name="Chen Y.Y."/>
            <person name="Lin Y.F."/>
            <person name="Hsu J.L."/>
            <person name="Li C.Y."/>
            <person name="Wang Z.W."/>
            <person name="Zhao X."/>
            <person name="Zhong W.Y."/>
            <person name="Ma X.K."/>
            <person name="Ma L."/>
            <person name="Huang J."/>
            <person name="Chen G.Z."/>
            <person name="Huang M.Z."/>
            <person name="Huang L."/>
            <person name="Peng D.H."/>
            <person name="Luo Y.B."/>
            <person name="Zou S.Q."/>
            <person name="Chen S.P."/>
            <person name="Lan S."/>
            <person name="Tsai W.C."/>
            <person name="Van de Peer Y."/>
            <person name="Liu Z.J."/>
        </authorList>
    </citation>
    <scope>NUCLEOTIDE SEQUENCE [LARGE SCALE GENOMIC DNA]</scope>
    <source>
        <strain evidence="16">Lor287</strain>
    </source>
</reference>
<sequence>MNHRTNGGSLLETTGGGVPAVHKNDLIGKIMISAIVILFAIVLLILILHFYVRWHVLRRAARRARRLRRLIFARDGQSPPGSHAVDPAVLKSLPVLLFSGDGGDDDDLKECSVCLNEFEEGEKIRRLPRCAHSFHIDCIDMWFSSHSSCPLCRAAVEAISPAADSPPVTDLCSSCQREELISSPSADSAAGEVVIDIPAGAIEGLSGEAQAPMWSSSRILCLIWRSLTLNIWRKRIDGLVTEPELDGREAVPAPAISRVAQTE</sequence>
<evidence type="ECO:0000259" key="15">
    <source>
        <dbReference type="PROSITE" id="PS50089"/>
    </source>
</evidence>
<comment type="catalytic activity">
    <reaction evidence="1">
        <text>S-ubiquitinyl-[E2 ubiquitin-conjugating enzyme]-L-cysteine + [acceptor protein]-L-lysine = [E2 ubiquitin-conjugating enzyme]-L-cysteine + N(6)-ubiquitinyl-[acceptor protein]-L-lysine.</text>
        <dbReference type="EC" id="2.3.2.27"/>
    </reaction>
</comment>
<keyword evidence="7" id="KW-0479">Metal-binding</keyword>
<organism evidence="16 17">
    <name type="scientific">Platanthera zijinensis</name>
    <dbReference type="NCBI Taxonomy" id="2320716"/>
    <lineage>
        <taxon>Eukaryota</taxon>
        <taxon>Viridiplantae</taxon>
        <taxon>Streptophyta</taxon>
        <taxon>Embryophyta</taxon>
        <taxon>Tracheophyta</taxon>
        <taxon>Spermatophyta</taxon>
        <taxon>Magnoliopsida</taxon>
        <taxon>Liliopsida</taxon>
        <taxon>Asparagales</taxon>
        <taxon>Orchidaceae</taxon>
        <taxon>Orchidoideae</taxon>
        <taxon>Orchideae</taxon>
        <taxon>Orchidinae</taxon>
        <taxon>Platanthera</taxon>
    </lineage>
</organism>
<evidence type="ECO:0000256" key="1">
    <source>
        <dbReference type="ARBA" id="ARBA00000900"/>
    </source>
</evidence>
<protein>
    <recommendedName>
        <fullName evidence="4">RING-type E3 ubiquitin transferase</fullName>
        <ecNumber evidence="4">2.3.2.27</ecNumber>
    </recommendedName>
</protein>
<keyword evidence="6 14" id="KW-0812">Transmembrane</keyword>
<keyword evidence="5" id="KW-0808">Transferase</keyword>
<evidence type="ECO:0000256" key="5">
    <source>
        <dbReference type="ARBA" id="ARBA00022679"/>
    </source>
</evidence>
<dbReference type="GO" id="GO:0008270">
    <property type="term" value="F:zinc ion binding"/>
    <property type="evidence" value="ECO:0007669"/>
    <property type="project" value="UniProtKB-KW"/>
</dbReference>
<dbReference type="SUPFAM" id="SSF57850">
    <property type="entry name" value="RING/U-box"/>
    <property type="match status" value="1"/>
</dbReference>
<comment type="caution">
    <text evidence="16">The sequence shown here is derived from an EMBL/GenBank/DDBJ whole genome shotgun (WGS) entry which is preliminary data.</text>
</comment>
<dbReference type="Proteomes" id="UP001418222">
    <property type="component" value="Unassembled WGS sequence"/>
</dbReference>
<dbReference type="GO" id="GO:0016020">
    <property type="term" value="C:membrane"/>
    <property type="evidence" value="ECO:0007669"/>
    <property type="project" value="UniProtKB-SubCell"/>
</dbReference>
<evidence type="ECO:0000256" key="7">
    <source>
        <dbReference type="ARBA" id="ARBA00022723"/>
    </source>
</evidence>
<dbReference type="EMBL" id="JBBWWQ010000005">
    <property type="protein sequence ID" value="KAK8946605.1"/>
    <property type="molecule type" value="Genomic_DNA"/>
</dbReference>
<keyword evidence="9" id="KW-0833">Ubl conjugation pathway</keyword>
<comment type="subcellular location">
    <subcellularLocation>
        <location evidence="2">Membrane</location>
        <topology evidence="2">Single-pass membrane protein</topology>
    </subcellularLocation>
</comment>
<evidence type="ECO:0000256" key="9">
    <source>
        <dbReference type="ARBA" id="ARBA00022786"/>
    </source>
</evidence>
<evidence type="ECO:0000256" key="12">
    <source>
        <dbReference type="ARBA" id="ARBA00023136"/>
    </source>
</evidence>
<dbReference type="GO" id="GO:0061630">
    <property type="term" value="F:ubiquitin protein ligase activity"/>
    <property type="evidence" value="ECO:0007669"/>
    <property type="project" value="UniProtKB-EC"/>
</dbReference>
<dbReference type="PANTHER" id="PTHR46913">
    <property type="entry name" value="RING-H2 FINGER PROTEIN ATL16"/>
    <property type="match status" value="1"/>
</dbReference>
<accession>A0AAP0G9H2</accession>
<feature type="transmembrane region" description="Helical" evidence="14">
    <location>
        <begin position="30"/>
        <end position="52"/>
    </location>
</feature>
<evidence type="ECO:0000256" key="2">
    <source>
        <dbReference type="ARBA" id="ARBA00004167"/>
    </source>
</evidence>
<dbReference type="AlphaFoldDB" id="A0AAP0G9H2"/>
<dbReference type="InterPro" id="IPR044600">
    <property type="entry name" value="ATL1/ATL16-like"/>
</dbReference>
<evidence type="ECO:0000256" key="3">
    <source>
        <dbReference type="ARBA" id="ARBA00004906"/>
    </source>
</evidence>
<evidence type="ECO:0000256" key="14">
    <source>
        <dbReference type="SAM" id="Phobius"/>
    </source>
</evidence>
<comment type="pathway">
    <text evidence="3">Protein modification; protein ubiquitination.</text>
</comment>
<dbReference type="CDD" id="cd16461">
    <property type="entry name" value="RING-H2_EL5-like"/>
    <property type="match status" value="1"/>
</dbReference>
<feature type="domain" description="RING-type" evidence="15">
    <location>
        <begin position="111"/>
        <end position="153"/>
    </location>
</feature>
<evidence type="ECO:0000313" key="17">
    <source>
        <dbReference type="Proteomes" id="UP001418222"/>
    </source>
</evidence>
<keyword evidence="8 13" id="KW-0863">Zinc-finger</keyword>
<name>A0AAP0G9H2_9ASPA</name>